<name>A0A016SQ26_9BILA</name>
<keyword evidence="3" id="KW-1185">Reference proteome</keyword>
<protein>
    <submittedName>
        <fullName evidence="2">Uncharacterized protein</fullName>
    </submittedName>
</protein>
<dbReference type="EMBL" id="JARK01001529">
    <property type="protein sequence ID" value="EYB92471.1"/>
    <property type="molecule type" value="Genomic_DNA"/>
</dbReference>
<keyword evidence="1" id="KW-1133">Transmembrane helix</keyword>
<keyword evidence="1" id="KW-0472">Membrane</keyword>
<evidence type="ECO:0000313" key="2">
    <source>
        <dbReference type="EMBL" id="EYB92471.1"/>
    </source>
</evidence>
<gene>
    <name evidence="2" type="primary">Acey_s0193.g1386</name>
    <name evidence="2" type="ORF">Y032_0193g1386</name>
</gene>
<comment type="caution">
    <text evidence="2">The sequence shown here is derived from an EMBL/GenBank/DDBJ whole genome shotgun (WGS) entry which is preliminary data.</text>
</comment>
<dbReference type="OrthoDB" id="5859091at2759"/>
<feature type="transmembrane region" description="Helical" evidence="1">
    <location>
        <begin position="24"/>
        <end position="46"/>
    </location>
</feature>
<accession>A0A016SQ26</accession>
<dbReference type="Proteomes" id="UP000024635">
    <property type="component" value="Unassembled WGS sequence"/>
</dbReference>
<sequence>MLFHTTVNESCKDSSGVEHFVPCLFSAGFSCVMAFFNSTAVISGCIRDRGSKLVKFQKASDSPNTVEVVDLNDFRIGRSCVDSGTCSAAEVSIAQRKSSLILNVCCCKGKHCTNPKAYDIAWINATHSGQHDLPFSNMFQLYILTICYATTLAAITVNFCLALYGDYCNRVIVKNQ</sequence>
<dbReference type="AlphaFoldDB" id="A0A016SQ26"/>
<proteinExistence type="predicted"/>
<evidence type="ECO:0000313" key="3">
    <source>
        <dbReference type="Proteomes" id="UP000024635"/>
    </source>
</evidence>
<reference evidence="3" key="1">
    <citation type="journal article" date="2015" name="Nat. Genet.">
        <title>The genome and transcriptome of the zoonotic hookworm Ancylostoma ceylanicum identify infection-specific gene families.</title>
        <authorList>
            <person name="Schwarz E.M."/>
            <person name="Hu Y."/>
            <person name="Antoshechkin I."/>
            <person name="Miller M.M."/>
            <person name="Sternberg P.W."/>
            <person name="Aroian R.V."/>
        </authorList>
    </citation>
    <scope>NUCLEOTIDE SEQUENCE</scope>
    <source>
        <strain evidence="3">HY135</strain>
    </source>
</reference>
<organism evidence="2 3">
    <name type="scientific">Ancylostoma ceylanicum</name>
    <dbReference type="NCBI Taxonomy" id="53326"/>
    <lineage>
        <taxon>Eukaryota</taxon>
        <taxon>Metazoa</taxon>
        <taxon>Ecdysozoa</taxon>
        <taxon>Nematoda</taxon>
        <taxon>Chromadorea</taxon>
        <taxon>Rhabditida</taxon>
        <taxon>Rhabditina</taxon>
        <taxon>Rhabditomorpha</taxon>
        <taxon>Strongyloidea</taxon>
        <taxon>Ancylostomatidae</taxon>
        <taxon>Ancylostomatinae</taxon>
        <taxon>Ancylostoma</taxon>
    </lineage>
</organism>
<keyword evidence="1" id="KW-0812">Transmembrane</keyword>
<feature type="transmembrane region" description="Helical" evidence="1">
    <location>
        <begin position="141"/>
        <end position="164"/>
    </location>
</feature>
<evidence type="ECO:0000256" key="1">
    <source>
        <dbReference type="SAM" id="Phobius"/>
    </source>
</evidence>